<evidence type="ECO:0000313" key="1">
    <source>
        <dbReference type="EMBL" id="PQJ09161.1"/>
    </source>
</evidence>
<dbReference type="Pfam" id="PF04338">
    <property type="entry name" value="DUF481"/>
    <property type="match status" value="1"/>
</dbReference>
<dbReference type="RefSeq" id="WP_105041066.1">
    <property type="nucleotide sequence ID" value="NZ_PPSL01000007.1"/>
</dbReference>
<dbReference type="OrthoDB" id="789864at2"/>
<accession>A0A2S7SRA4</accession>
<sequence>MRIIISPILLLLVAFTGLAQFNDSTHYYVSCKSAGSINRTNANSAYLLNNAFKVSLDRKQFTLNLANSWVYGEQQNKLTNNDFNSTLDCNVYNSLPHFFYWGLGNYTSSYSLKVIDQYQTGAGLAYNVFDRAKIKINVSDGILYESSDIRLTDSTHDKYTTFRNSLRLSFKLNIHELITFNGVNFLQNSFSSSSDYIIKSNLTLGVKLRKWLSLTTTYSYNRYNRTGRENTLFSYGLTVERYF</sequence>
<dbReference type="AlphaFoldDB" id="A0A2S7SRA4"/>
<protein>
    <recommendedName>
        <fullName evidence="3">DUF481 domain-containing protein</fullName>
    </recommendedName>
</protein>
<organism evidence="1 2">
    <name type="scientific">Flavipsychrobacter stenotrophus</name>
    <dbReference type="NCBI Taxonomy" id="2077091"/>
    <lineage>
        <taxon>Bacteria</taxon>
        <taxon>Pseudomonadati</taxon>
        <taxon>Bacteroidota</taxon>
        <taxon>Chitinophagia</taxon>
        <taxon>Chitinophagales</taxon>
        <taxon>Chitinophagaceae</taxon>
        <taxon>Flavipsychrobacter</taxon>
    </lineage>
</organism>
<gene>
    <name evidence="1" type="ORF">CJD36_020455</name>
</gene>
<dbReference type="InterPro" id="IPR007433">
    <property type="entry name" value="DUF481"/>
</dbReference>
<comment type="caution">
    <text evidence="1">The sequence shown here is derived from an EMBL/GenBank/DDBJ whole genome shotgun (WGS) entry which is preliminary data.</text>
</comment>
<dbReference type="Proteomes" id="UP000239872">
    <property type="component" value="Unassembled WGS sequence"/>
</dbReference>
<proteinExistence type="predicted"/>
<evidence type="ECO:0000313" key="2">
    <source>
        <dbReference type="Proteomes" id="UP000239872"/>
    </source>
</evidence>
<dbReference type="EMBL" id="PPSL01000007">
    <property type="protein sequence ID" value="PQJ09161.1"/>
    <property type="molecule type" value="Genomic_DNA"/>
</dbReference>
<reference evidence="1 2" key="1">
    <citation type="submission" date="2018-01" db="EMBL/GenBank/DDBJ databases">
        <title>A novel member of the phylum Bacteroidetes isolated from glacier ice.</title>
        <authorList>
            <person name="Liu Q."/>
            <person name="Xin Y.-H."/>
        </authorList>
    </citation>
    <scope>NUCLEOTIDE SEQUENCE [LARGE SCALE GENOMIC DNA]</scope>
    <source>
        <strain evidence="1 2">RB1R16</strain>
    </source>
</reference>
<evidence type="ECO:0008006" key="3">
    <source>
        <dbReference type="Google" id="ProtNLM"/>
    </source>
</evidence>
<keyword evidence="2" id="KW-1185">Reference proteome</keyword>
<name>A0A2S7SRA4_9BACT</name>